<dbReference type="OrthoDB" id="34166at2"/>
<evidence type="ECO:0000256" key="2">
    <source>
        <dbReference type="ARBA" id="ARBA00004948"/>
    </source>
</evidence>
<comment type="subunit">
    <text evidence="4">Homotetramer.</text>
</comment>
<dbReference type="PANTHER" id="PTHR43198">
    <property type="entry name" value="BIFUNCTIONAL TH2 PROTEIN"/>
    <property type="match status" value="1"/>
</dbReference>
<comment type="catalytic activity">
    <reaction evidence="8 9">
        <text>thiamine + H2O = 5-(2-hydroxyethyl)-4-methylthiazole + 4-amino-5-hydroxymethyl-2-methylpyrimidine + H(+)</text>
        <dbReference type="Rhea" id="RHEA:17509"/>
        <dbReference type="ChEBI" id="CHEBI:15377"/>
        <dbReference type="ChEBI" id="CHEBI:15378"/>
        <dbReference type="ChEBI" id="CHEBI:16892"/>
        <dbReference type="ChEBI" id="CHEBI:17957"/>
        <dbReference type="ChEBI" id="CHEBI:18385"/>
        <dbReference type="EC" id="3.5.99.2"/>
    </reaction>
</comment>
<comment type="pathway">
    <text evidence="2 9">Cofactor biosynthesis; thiamine diphosphate biosynthesis.</text>
</comment>
<dbReference type="SUPFAM" id="SSF48613">
    <property type="entry name" value="Heme oxygenase-like"/>
    <property type="match status" value="1"/>
</dbReference>
<keyword evidence="12" id="KW-1185">Reference proteome</keyword>
<feature type="domain" description="Thiaminase-2/PQQC" evidence="10">
    <location>
        <begin position="8"/>
        <end position="216"/>
    </location>
</feature>
<dbReference type="NCBIfam" id="TIGR04306">
    <property type="entry name" value="salvage_TenA"/>
    <property type="match status" value="1"/>
</dbReference>
<dbReference type="Proteomes" id="UP000243884">
    <property type="component" value="Unassembled WGS sequence"/>
</dbReference>
<organism evidence="11 12">
    <name type="scientific">Aerococcus suis</name>
    <dbReference type="NCBI Taxonomy" id="371602"/>
    <lineage>
        <taxon>Bacteria</taxon>
        <taxon>Bacillati</taxon>
        <taxon>Bacillota</taxon>
        <taxon>Bacilli</taxon>
        <taxon>Lactobacillales</taxon>
        <taxon>Aerococcaceae</taxon>
        <taxon>Aerococcus</taxon>
    </lineage>
</organism>
<dbReference type="AlphaFoldDB" id="A0A1W1Z7X4"/>
<evidence type="ECO:0000256" key="9">
    <source>
        <dbReference type="RuleBase" id="RU363093"/>
    </source>
</evidence>
<dbReference type="GO" id="GO:0009229">
    <property type="term" value="P:thiamine diphosphate biosynthetic process"/>
    <property type="evidence" value="ECO:0007669"/>
    <property type="project" value="UniProtKB-UniPathway"/>
</dbReference>
<dbReference type="GO" id="GO:0050334">
    <property type="term" value="F:thiaminase activity"/>
    <property type="evidence" value="ECO:0007669"/>
    <property type="project" value="UniProtKB-EC"/>
</dbReference>
<evidence type="ECO:0000256" key="3">
    <source>
        <dbReference type="ARBA" id="ARBA00010264"/>
    </source>
</evidence>
<evidence type="ECO:0000256" key="8">
    <source>
        <dbReference type="ARBA" id="ARBA00048337"/>
    </source>
</evidence>
<dbReference type="Gene3D" id="1.20.910.10">
    <property type="entry name" value="Heme oxygenase-like"/>
    <property type="match status" value="1"/>
</dbReference>
<dbReference type="EC" id="3.5.99.2" evidence="5 9"/>
<evidence type="ECO:0000256" key="6">
    <source>
        <dbReference type="ARBA" id="ARBA00013647"/>
    </source>
</evidence>
<dbReference type="EMBL" id="FWXK01000006">
    <property type="protein sequence ID" value="SMC44018.1"/>
    <property type="molecule type" value="Genomic_DNA"/>
</dbReference>
<keyword evidence="9" id="KW-0378">Hydrolase</keyword>
<evidence type="ECO:0000313" key="12">
    <source>
        <dbReference type="Proteomes" id="UP000243884"/>
    </source>
</evidence>
<dbReference type="InterPro" id="IPR050967">
    <property type="entry name" value="Thiamine_Salvage_TenA"/>
</dbReference>
<evidence type="ECO:0000256" key="5">
    <source>
        <dbReference type="ARBA" id="ARBA00012684"/>
    </source>
</evidence>
<dbReference type="GO" id="GO:0005829">
    <property type="term" value="C:cytosol"/>
    <property type="evidence" value="ECO:0007669"/>
    <property type="project" value="TreeGrafter"/>
</dbReference>
<evidence type="ECO:0000256" key="7">
    <source>
        <dbReference type="ARBA" id="ARBA00022977"/>
    </source>
</evidence>
<dbReference type="STRING" id="371602.SAMN04487984_1159"/>
<dbReference type="PANTHER" id="PTHR43198:SF2">
    <property type="entry name" value="SI:CH1073-67J19.1-RELATED"/>
    <property type="match status" value="1"/>
</dbReference>
<dbReference type="UniPathway" id="UPA00060"/>
<gene>
    <name evidence="11" type="ORF">SAMN04487984_1159</name>
</gene>
<dbReference type="InterPro" id="IPR027574">
    <property type="entry name" value="Thiaminase_II"/>
</dbReference>
<accession>A0A1W1Z7X4</accession>
<reference evidence="12" key="1">
    <citation type="submission" date="2017-04" db="EMBL/GenBank/DDBJ databases">
        <authorList>
            <person name="Varghese N."/>
            <person name="Submissions S."/>
        </authorList>
    </citation>
    <scope>NUCLEOTIDE SEQUENCE [LARGE SCALE GENOMIC DNA]</scope>
    <source>
        <strain evidence="12">DSM 21500</strain>
    </source>
</reference>
<sequence>MTFSERIWPKVEPLWATYLDHPFVKGLGDDSLDPKKFQHWLIQDYNYLIEYARLFAIGAAKAPNLKIMQTFTDLLYGVLFDEMDGHREYAKEYGLSLENIENTENAEVTTAYTSYMLNVSQAGNVENVMAAILTCVWSYYYIGHELAKKEDATSQPHYGSWIETYSNDDYKELVDQSITLMDELAAGKPERELEQLEDIVITTSRYEYLFWDMAWNQENWRTPDSFSHSSTSY</sequence>
<evidence type="ECO:0000256" key="1">
    <source>
        <dbReference type="ARBA" id="ARBA00001881"/>
    </source>
</evidence>
<comment type="similarity">
    <text evidence="3 9">Belongs to the TenA family.</text>
</comment>
<proteinExistence type="inferred from homology"/>
<dbReference type="RefSeq" id="WP_084099279.1">
    <property type="nucleotide sequence ID" value="NZ_FWXK01000006.1"/>
</dbReference>
<name>A0A1W1Z7X4_9LACT</name>
<evidence type="ECO:0000259" key="10">
    <source>
        <dbReference type="Pfam" id="PF03070"/>
    </source>
</evidence>
<evidence type="ECO:0000256" key="4">
    <source>
        <dbReference type="ARBA" id="ARBA00011881"/>
    </source>
</evidence>
<dbReference type="CDD" id="cd19366">
    <property type="entry name" value="TenA_C_BhTenA-like"/>
    <property type="match status" value="1"/>
</dbReference>
<dbReference type="InterPro" id="IPR016084">
    <property type="entry name" value="Haem_Oase-like_multi-hlx"/>
</dbReference>
<comment type="catalytic activity">
    <reaction evidence="1 9">
        <text>4-amino-5-aminomethyl-2-methylpyrimidine + H2O = 4-amino-5-hydroxymethyl-2-methylpyrimidine + NH4(+)</text>
        <dbReference type="Rhea" id="RHEA:31799"/>
        <dbReference type="ChEBI" id="CHEBI:15377"/>
        <dbReference type="ChEBI" id="CHEBI:16892"/>
        <dbReference type="ChEBI" id="CHEBI:28938"/>
        <dbReference type="ChEBI" id="CHEBI:63416"/>
        <dbReference type="EC" id="3.5.99.2"/>
    </reaction>
</comment>
<keyword evidence="7 9" id="KW-0784">Thiamine biosynthesis</keyword>
<protein>
    <recommendedName>
        <fullName evidence="6 9">Aminopyrimidine aminohydrolase</fullName>
        <ecNumber evidence="5 9">3.5.99.2</ecNumber>
    </recommendedName>
</protein>
<evidence type="ECO:0000313" key="11">
    <source>
        <dbReference type="EMBL" id="SMC44018.1"/>
    </source>
</evidence>
<dbReference type="GO" id="GO:0009228">
    <property type="term" value="P:thiamine biosynthetic process"/>
    <property type="evidence" value="ECO:0007669"/>
    <property type="project" value="UniProtKB-KW"/>
</dbReference>
<comment type="function">
    <text evidence="9">Catalyzes an amino-pyrimidine hydrolysis reaction at the C5' of the pyrimidine moiety of thiamine compounds, a reaction that is part of a thiamine salvage pathway.</text>
</comment>
<dbReference type="Pfam" id="PF03070">
    <property type="entry name" value="TENA_THI-4"/>
    <property type="match status" value="1"/>
</dbReference>
<dbReference type="InterPro" id="IPR004305">
    <property type="entry name" value="Thiaminase-2/PQQC"/>
</dbReference>